<dbReference type="SUPFAM" id="SSF53756">
    <property type="entry name" value="UDP-Glycosyltransferase/glycogen phosphorylase"/>
    <property type="match status" value="1"/>
</dbReference>
<dbReference type="PANTHER" id="PTHR45947">
    <property type="entry name" value="SULFOQUINOVOSYL TRANSFERASE SQD2"/>
    <property type="match status" value="1"/>
</dbReference>
<dbReference type="Pfam" id="PF13692">
    <property type="entry name" value="Glyco_trans_1_4"/>
    <property type="match status" value="1"/>
</dbReference>
<accession>A0A7Y9J2P2</accession>
<comment type="caution">
    <text evidence="4">The sequence shown here is derived from an EMBL/GenBank/DDBJ whole genome shotgun (WGS) entry which is preliminary data.</text>
</comment>
<evidence type="ECO:0000256" key="2">
    <source>
        <dbReference type="ARBA" id="ARBA00022679"/>
    </source>
</evidence>
<protein>
    <submittedName>
        <fullName evidence="4">Glycosyltransferase involved in cell wall biosynthesis</fullName>
    </submittedName>
</protein>
<reference evidence="4 5" key="1">
    <citation type="submission" date="2020-07" db="EMBL/GenBank/DDBJ databases">
        <title>Sequencing the genomes of 1000 actinobacteria strains.</title>
        <authorList>
            <person name="Klenk H.-P."/>
        </authorList>
    </citation>
    <scope>NUCLEOTIDE SEQUENCE [LARGE SCALE GENOMIC DNA]</scope>
    <source>
        <strain evidence="4 5">DSM 7487</strain>
    </source>
</reference>
<evidence type="ECO:0000313" key="5">
    <source>
        <dbReference type="Proteomes" id="UP000521922"/>
    </source>
</evidence>
<dbReference type="RefSeq" id="WP_179754824.1">
    <property type="nucleotide sequence ID" value="NZ_BAAAGN010000021.1"/>
</dbReference>
<keyword evidence="5" id="KW-1185">Reference proteome</keyword>
<evidence type="ECO:0000259" key="3">
    <source>
        <dbReference type="Pfam" id="PF13439"/>
    </source>
</evidence>
<dbReference type="GO" id="GO:1901137">
    <property type="term" value="P:carbohydrate derivative biosynthetic process"/>
    <property type="evidence" value="ECO:0007669"/>
    <property type="project" value="UniProtKB-ARBA"/>
</dbReference>
<evidence type="ECO:0000256" key="1">
    <source>
        <dbReference type="ARBA" id="ARBA00022676"/>
    </source>
</evidence>
<organism evidence="4 5">
    <name type="scientific">Kineococcus aurantiacus</name>
    <dbReference type="NCBI Taxonomy" id="37633"/>
    <lineage>
        <taxon>Bacteria</taxon>
        <taxon>Bacillati</taxon>
        <taxon>Actinomycetota</taxon>
        <taxon>Actinomycetes</taxon>
        <taxon>Kineosporiales</taxon>
        <taxon>Kineosporiaceae</taxon>
        <taxon>Kineococcus</taxon>
    </lineage>
</organism>
<dbReference type="EMBL" id="JACCBB010000001">
    <property type="protein sequence ID" value="NYD24441.1"/>
    <property type="molecule type" value="Genomic_DNA"/>
</dbReference>
<dbReference type="Proteomes" id="UP000521922">
    <property type="component" value="Unassembled WGS sequence"/>
</dbReference>
<evidence type="ECO:0000313" key="4">
    <source>
        <dbReference type="EMBL" id="NYD24441.1"/>
    </source>
</evidence>
<keyword evidence="2 4" id="KW-0808">Transferase</keyword>
<gene>
    <name evidence="4" type="ORF">BJ968_003981</name>
</gene>
<dbReference type="GO" id="GO:0016758">
    <property type="term" value="F:hexosyltransferase activity"/>
    <property type="evidence" value="ECO:0007669"/>
    <property type="project" value="TreeGrafter"/>
</dbReference>
<dbReference type="Pfam" id="PF13439">
    <property type="entry name" value="Glyco_transf_4"/>
    <property type="match status" value="1"/>
</dbReference>
<dbReference type="Gene3D" id="3.40.50.2000">
    <property type="entry name" value="Glycogen Phosphorylase B"/>
    <property type="match status" value="2"/>
</dbReference>
<name>A0A7Y9J2P2_9ACTN</name>
<feature type="domain" description="Glycosyltransferase subfamily 4-like N-terminal" evidence="3">
    <location>
        <begin position="12"/>
        <end position="169"/>
    </location>
</feature>
<keyword evidence="1" id="KW-0328">Glycosyltransferase</keyword>
<proteinExistence type="predicted"/>
<dbReference type="PANTHER" id="PTHR45947:SF3">
    <property type="entry name" value="SULFOQUINOVOSYL TRANSFERASE SQD2"/>
    <property type="match status" value="1"/>
</dbReference>
<dbReference type="InterPro" id="IPR028098">
    <property type="entry name" value="Glyco_trans_4-like_N"/>
</dbReference>
<dbReference type="AlphaFoldDB" id="A0A7Y9J2P2"/>
<sequence>MRVLHVTQPTVAGVPVVVRQLVADQLAHGLQVVVASPQEGDLPGWLAHDGVEYRPWAATRSPGPAVVGEVARLRALVADVDPDLVHLHSAKAGLAGRLAVRGRRPTVFQPHAWSFEAVEGLVGAASLRWERFAVRWTSLTVCVSEDERRRGEAVGVRGATVVVPNGIDVRALVPAGETERAAARAELGLPAGPLIVCVGRLARQKGQDLLLRALPAVRSVVPGSRLVLVGDGPDADVLRVAAPEDVVFAGHRHDVRRWLVAADVVALPSRWEAGLPLVAMEAMALARSVVSTRVAGVAELLPGAGAVVELEDVTGLAEAIAARLANPTVAAAEGAHGRRTVEEQRDVVRTARRVRQAYQQAVSVSATSAQ</sequence>
<dbReference type="InterPro" id="IPR050194">
    <property type="entry name" value="Glycosyltransferase_grp1"/>
</dbReference>